<evidence type="ECO:0000313" key="2">
    <source>
        <dbReference type="EMBL" id="RDX41518.1"/>
    </source>
</evidence>
<dbReference type="Proteomes" id="UP000256964">
    <property type="component" value="Unassembled WGS sequence"/>
</dbReference>
<feature type="non-terminal residue" evidence="2">
    <location>
        <position position="140"/>
    </location>
</feature>
<evidence type="ECO:0000256" key="1">
    <source>
        <dbReference type="SAM" id="MobiDB-lite"/>
    </source>
</evidence>
<name>A0A371CMK8_9APHY</name>
<accession>A0A371CMK8</accession>
<keyword evidence="3" id="KW-1185">Reference proteome</keyword>
<dbReference type="EMBL" id="KZ857509">
    <property type="protein sequence ID" value="RDX41518.1"/>
    <property type="molecule type" value="Genomic_DNA"/>
</dbReference>
<sequence>MSDVPARGSTRTTRTTRTTARSATSACSCRAAPTAWSAQSYMLHHRLGVHTRASRLPRNPLRSSGHRSSDLRTSRVHPLSVPRILALSALGLSAVLSNSVFTRARDSRPGASRTTRVTSDLIARKFFALRSLPSRQNVGL</sequence>
<feature type="region of interest" description="Disordered" evidence="1">
    <location>
        <begin position="51"/>
        <end position="75"/>
    </location>
</feature>
<feature type="region of interest" description="Disordered" evidence="1">
    <location>
        <begin position="1"/>
        <end position="24"/>
    </location>
</feature>
<evidence type="ECO:0000313" key="3">
    <source>
        <dbReference type="Proteomes" id="UP000256964"/>
    </source>
</evidence>
<reference evidence="2 3" key="1">
    <citation type="journal article" date="2018" name="Biotechnol. Biofuels">
        <title>Integrative visual omics of the white-rot fungus Polyporus brumalis exposes the biotechnological potential of its oxidative enzymes for delignifying raw plant biomass.</title>
        <authorList>
            <person name="Miyauchi S."/>
            <person name="Rancon A."/>
            <person name="Drula E."/>
            <person name="Hage H."/>
            <person name="Chaduli D."/>
            <person name="Favel A."/>
            <person name="Grisel S."/>
            <person name="Henrissat B."/>
            <person name="Herpoel-Gimbert I."/>
            <person name="Ruiz-Duenas F.J."/>
            <person name="Chevret D."/>
            <person name="Hainaut M."/>
            <person name="Lin J."/>
            <person name="Wang M."/>
            <person name="Pangilinan J."/>
            <person name="Lipzen A."/>
            <person name="Lesage-Meessen L."/>
            <person name="Navarro D."/>
            <person name="Riley R."/>
            <person name="Grigoriev I.V."/>
            <person name="Zhou S."/>
            <person name="Raouche S."/>
            <person name="Rosso M.N."/>
        </authorList>
    </citation>
    <scope>NUCLEOTIDE SEQUENCE [LARGE SCALE GENOMIC DNA]</scope>
    <source>
        <strain evidence="2 3">BRFM 1820</strain>
    </source>
</reference>
<organism evidence="2 3">
    <name type="scientific">Lentinus brumalis</name>
    <dbReference type="NCBI Taxonomy" id="2498619"/>
    <lineage>
        <taxon>Eukaryota</taxon>
        <taxon>Fungi</taxon>
        <taxon>Dikarya</taxon>
        <taxon>Basidiomycota</taxon>
        <taxon>Agaricomycotina</taxon>
        <taxon>Agaricomycetes</taxon>
        <taxon>Polyporales</taxon>
        <taxon>Polyporaceae</taxon>
        <taxon>Lentinus</taxon>
    </lineage>
</organism>
<proteinExistence type="predicted"/>
<dbReference type="AlphaFoldDB" id="A0A371CMK8"/>
<gene>
    <name evidence="2" type="ORF">OH76DRAFT_1412041</name>
</gene>
<protein>
    <submittedName>
        <fullName evidence="2">Uncharacterized protein</fullName>
    </submittedName>
</protein>